<evidence type="ECO:0000313" key="2">
    <source>
        <dbReference type="EMBL" id="RQN08532.1"/>
    </source>
</evidence>
<evidence type="ECO:0000313" key="3">
    <source>
        <dbReference type="Proteomes" id="UP000275225"/>
    </source>
</evidence>
<proteinExistence type="predicted"/>
<gene>
    <name evidence="2" type="ORF">EHW97_06510</name>
</gene>
<dbReference type="RefSeq" id="WP_124236354.1">
    <property type="nucleotide sequence ID" value="NZ_JBHUFI010000002.1"/>
</dbReference>
<organism evidence="2 3">
    <name type="scientific">Aeromicrobium camelliae</name>
    <dbReference type="NCBI Taxonomy" id="1538144"/>
    <lineage>
        <taxon>Bacteria</taxon>
        <taxon>Bacillati</taxon>
        <taxon>Actinomycetota</taxon>
        <taxon>Actinomycetes</taxon>
        <taxon>Propionibacteriales</taxon>
        <taxon>Nocardioidaceae</taxon>
        <taxon>Aeromicrobium</taxon>
    </lineage>
</organism>
<comment type="caution">
    <text evidence="2">The sequence shown here is derived from an EMBL/GenBank/DDBJ whole genome shotgun (WGS) entry which is preliminary data.</text>
</comment>
<feature type="transmembrane region" description="Helical" evidence="1">
    <location>
        <begin position="54"/>
        <end position="77"/>
    </location>
</feature>
<evidence type="ECO:0000256" key="1">
    <source>
        <dbReference type="SAM" id="Phobius"/>
    </source>
</evidence>
<dbReference type="Proteomes" id="UP000275225">
    <property type="component" value="Unassembled WGS sequence"/>
</dbReference>
<accession>A0A3N6WU85</accession>
<dbReference type="AlphaFoldDB" id="A0A3N6WU85"/>
<protein>
    <submittedName>
        <fullName evidence="2">Uncharacterized protein</fullName>
    </submittedName>
</protein>
<keyword evidence="3" id="KW-1185">Reference proteome</keyword>
<name>A0A3N6WU85_9ACTN</name>
<keyword evidence="1" id="KW-1133">Transmembrane helix</keyword>
<keyword evidence="1" id="KW-0812">Transmembrane</keyword>
<sequence>MFSTAKGLVASGVLVLAVTAIGRASYSAVLSWLTQLLAAGEQRVTDTAIVLPDVLLSFGAPFGAALVAAGLVVRALSPASGADVHSRPAGN</sequence>
<dbReference type="EMBL" id="RQJX01000006">
    <property type="protein sequence ID" value="RQN08532.1"/>
    <property type="molecule type" value="Genomic_DNA"/>
</dbReference>
<reference evidence="2 3" key="1">
    <citation type="submission" date="2018-11" db="EMBL/GenBank/DDBJ databases">
        <authorList>
            <person name="Li F."/>
        </authorList>
    </citation>
    <scope>NUCLEOTIDE SEQUENCE [LARGE SCALE GENOMIC DNA]</scope>
    <source>
        <strain evidence="2 3">YS17T</strain>
    </source>
</reference>
<keyword evidence="1" id="KW-0472">Membrane</keyword>